<dbReference type="GO" id="GO:0004518">
    <property type="term" value="F:nuclease activity"/>
    <property type="evidence" value="ECO:0007669"/>
    <property type="project" value="UniProtKB-KW"/>
</dbReference>
<dbReference type="SUPFAM" id="SSF52540">
    <property type="entry name" value="P-loop containing nucleoside triphosphate hydrolases"/>
    <property type="match status" value="2"/>
</dbReference>
<evidence type="ECO:0000259" key="14">
    <source>
        <dbReference type="PROSITE" id="PS50893"/>
    </source>
</evidence>
<accession>A0AA35RGL2</accession>
<sequence>MRETISIRGARENNLQDINIEIPRNKLVVVTGISGSGKSSLAFETVYAEGQRRFLESMSTYAKRFVAQLKKPDVDFVDGLSPVVSIEQKTITMNPRSTVGTMTDLYDYMRMLFATIGASHCPYCSVEIPTRTPYQLIEHILSLPEGTEVEIYAPVFKIYGEDYPYLFDDVRLKGCRRVRINGDLHDLSEEIELDEQVEYNIQAIIDRFVIKPDIDKQILAALDHAMLVGEGFMSFHILSPDITDKDINAFYKDFGCPEHRVVMGELGPHHFTFNEPTGACVTCSGLGTYLQVHPDLLVPDKTRSIIEGAFVRQAFNYDPDRWDGRMMYNLAQHYNFSLDAPFKDLPDEVVDLVFYGTRGEKFKIVMPEGAKQVTHHHIGREMQFDGIINRIDRHYRHYRKRGEAHSGMEEYLRKVMVEHTCPDCDGSKLKRQRLLVTINDKHIHELGDIHFEELKVFLEGITSIPEQKREAGTRVIKELTTRIELLLGIGLDYLNLNRRSATLSGGESQRIRLSTQIGSGLMGMLYVLDEPTIGLHPKDNIKMLKTLRQLRDIGNTVIVVEHDETTIRAADHIIELGPGPGIHGGKIVVEGPADKALKNPVSLTGQYMSGEKQIEIPEDRREANGVSIIIRGARENNLRNIDVEIPLGLFICITGASGSGKSTLINEILYKKLYSIFHDSRVLSGNHDNIEGYEYISDVISIDQSPIGRSPRSNPATYIGFYDNVRKLFASTPESEARGLYASRFSFNVKGGRCEECGGEGQITTKLHFMPDVEVPCPACKGARYNDETLEVTYNGKNIAEVLKMSIEEGVEFFANQRLIHHKLSVLNDLGLGYLQIGHPAPILSGGEAQRVKLANELGKIKRGKHNLYILDEPTTGLHLADIQKLLDSLNQLVDSGHTVLVIEHHLDVIKTADHIIDLGPEGGHRGGEILAEGVPEAVAQNPNSYTGQFLKPYLSP</sequence>
<evidence type="ECO:0000256" key="10">
    <source>
        <dbReference type="ARBA" id="ARBA00022840"/>
    </source>
</evidence>
<name>A0AA35RGL2_GEOBA</name>
<dbReference type="GO" id="GO:0008270">
    <property type="term" value="F:zinc ion binding"/>
    <property type="evidence" value="ECO:0007669"/>
    <property type="project" value="UniProtKB-KW"/>
</dbReference>
<dbReference type="PANTHER" id="PTHR43152">
    <property type="entry name" value="UVRABC SYSTEM PROTEIN A"/>
    <property type="match status" value="1"/>
</dbReference>
<comment type="subcellular location">
    <subcellularLocation>
        <location evidence="1">Cytoplasm</location>
    </subcellularLocation>
</comment>
<proteinExistence type="predicted"/>
<evidence type="ECO:0000256" key="6">
    <source>
        <dbReference type="ARBA" id="ARBA00022763"/>
    </source>
</evidence>
<dbReference type="InterPro" id="IPR003593">
    <property type="entry name" value="AAA+_ATPase"/>
</dbReference>
<dbReference type="GO" id="GO:0016887">
    <property type="term" value="F:ATP hydrolysis activity"/>
    <property type="evidence" value="ECO:0007669"/>
    <property type="project" value="InterPro"/>
</dbReference>
<dbReference type="CDD" id="cd03271">
    <property type="entry name" value="ABC_UvrA_II"/>
    <property type="match status" value="1"/>
</dbReference>
<feature type="domain" description="ABC transporter" evidence="14">
    <location>
        <begin position="331"/>
        <end position="603"/>
    </location>
</feature>
<keyword evidence="6" id="KW-0227">DNA damage</keyword>
<evidence type="ECO:0000313" key="16">
    <source>
        <dbReference type="Proteomes" id="UP001174909"/>
    </source>
</evidence>
<feature type="domain" description="ABC transporter" evidence="14">
    <location>
        <begin position="623"/>
        <end position="952"/>
    </location>
</feature>
<dbReference type="InterPro" id="IPR013815">
    <property type="entry name" value="ATP_grasp_subdomain_1"/>
</dbReference>
<dbReference type="Gene3D" id="3.40.50.300">
    <property type="entry name" value="P-loop containing nucleotide triphosphate hydrolases"/>
    <property type="match status" value="2"/>
</dbReference>
<evidence type="ECO:0000256" key="8">
    <source>
        <dbReference type="ARBA" id="ARBA00022771"/>
    </source>
</evidence>
<evidence type="ECO:0000256" key="3">
    <source>
        <dbReference type="ARBA" id="ARBA00022723"/>
    </source>
</evidence>
<evidence type="ECO:0000256" key="1">
    <source>
        <dbReference type="ARBA" id="ARBA00004496"/>
    </source>
</evidence>
<organism evidence="15 16">
    <name type="scientific">Geodia barretti</name>
    <name type="common">Barrett's horny sponge</name>
    <dbReference type="NCBI Taxonomy" id="519541"/>
    <lineage>
        <taxon>Eukaryota</taxon>
        <taxon>Metazoa</taxon>
        <taxon>Porifera</taxon>
        <taxon>Demospongiae</taxon>
        <taxon>Heteroscleromorpha</taxon>
        <taxon>Tetractinellida</taxon>
        <taxon>Astrophorina</taxon>
        <taxon>Geodiidae</taxon>
        <taxon>Geodia</taxon>
    </lineage>
</organism>
<dbReference type="PROSITE" id="PS50893">
    <property type="entry name" value="ABC_TRANSPORTER_2"/>
    <property type="match status" value="2"/>
</dbReference>
<keyword evidence="13" id="KW-0234">DNA repair</keyword>
<dbReference type="Gene3D" id="1.10.8.280">
    <property type="entry name" value="ABC transporter ATPase domain-like"/>
    <property type="match status" value="1"/>
</dbReference>
<dbReference type="InterPro" id="IPR003439">
    <property type="entry name" value="ABC_transporter-like_ATP-bd"/>
</dbReference>
<dbReference type="InterPro" id="IPR041102">
    <property type="entry name" value="UvrA_inter"/>
</dbReference>
<evidence type="ECO:0000256" key="2">
    <source>
        <dbReference type="ARBA" id="ARBA00022490"/>
    </source>
</evidence>
<reference evidence="15" key="1">
    <citation type="submission" date="2023-03" db="EMBL/GenBank/DDBJ databases">
        <authorList>
            <person name="Steffen K."/>
            <person name="Cardenas P."/>
        </authorList>
    </citation>
    <scope>NUCLEOTIDE SEQUENCE</scope>
</reference>
<dbReference type="Pfam" id="PF17760">
    <property type="entry name" value="UvrA_inter"/>
    <property type="match status" value="1"/>
</dbReference>
<evidence type="ECO:0000313" key="15">
    <source>
        <dbReference type="EMBL" id="CAI8011114.1"/>
    </source>
</evidence>
<keyword evidence="16" id="KW-1185">Reference proteome</keyword>
<dbReference type="Gene3D" id="1.20.1580.10">
    <property type="entry name" value="ABC transporter ATPase like domain"/>
    <property type="match status" value="2"/>
</dbReference>
<dbReference type="PANTHER" id="PTHR43152:SF3">
    <property type="entry name" value="UVRABC SYSTEM PROTEIN A"/>
    <property type="match status" value="1"/>
</dbReference>
<dbReference type="Gene3D" id="3.30.1490.20">
    <property type="entry name" value="ATP-grasp fold, A domain"/>
    <property type="match status" value="1"/>
</dbReference>
<keyword evidence="7" id="KW-0228">DNA excision</keyword>
<dbReference type="InterPro" id="IPR017871">
    <property type="entry name" value="ABC_transporter-like_CS"/>
</dbReference>
<keyword evidence="3" id="KW-0479">Metal-binding</keyword>
<gene>
    <name evidence="15" type="ORF">GBAR_LOCUS7235</name>
</gene>
<keyword evidence="8" id="KW-0863">Zinc-finger</keyword>
<evidence type="ECO:0000256" key="12">
    <source>
        <dbReference type="ARBA" id="ARBA00023125"/>
    </source>
</evidence>
<keyword evidence="11" id="KW-0267">Excision nuclease</keyword>
<dbReference type="NCBIfam" id="NF001503">
    <property type="entry name" value="PRK00349.1"/>
    <property type="match status" value="1"/>
</dbReference>
<dbReference type="SMART" id="SM00382">
    <property type="entry name" value="AAA"/>
    <property type="match status" value="1"/>
</dbReference>
<dbReference type="GO" id="GO:0006289">
    <property type="term" value="P:nucleotide-excision repair"/>
    <property type="evidence" value="ECO:0007669"/>
    <property type="project" value="InterPro"/>
</dbReference>
<dbReference type="Pfam" id="PF17755">
    <property type="entry name" value="UvrA_DNA-bind"/>
    <property type="match status" value="1"/>
</dbReference>
<dbReference type="GO" id="GO:0005524">
    <property type="term" value="F:ATP binding"/>
    <property type="evidence" value="ECO:0007669"/>
    <property type="project" value="UniProtKB-KW"/>
</dbReference>
<keyword evidence="5" id="KW-0547">Nucleotide-binding</keyword>
<dbReference type="GO" id="GO:0005737">
    <property type="term" value="C:cytoplasm"/>
    <property type="evidence" value="ECO:0007669"/>
    <property type="project" value="UniProtKB-SubCell"/>
</dbReference>
<protein>
    <submittedName>
        <fullName evidence="15">UvrABC system protein A</fullName>
    </submittedName>
</protein>
<evidence type="ECO:0000256" key="5">
    <source>
        <dbReference type="ARBA" id="ARBA00022741"/>
    </source>
</evidence>
<dbReference type="GO" id="GO:0003677">
    <property type="term" value="F:DNA binding"/>
    <property type="evidence" value="ECO:0007669"/>
    <property type="project" value="UniProtKB-KW"/>
</dbReference>
<evidence type="ECO:0000256" key="7">
    <source>
        <dbReference type="ARBA" id="ARBA00022769"/>
    </source>
</evidence>
<dbReference type="InterPro" id="IPR041552">
    <property type="entry name" value="UvrA_DNA-bd"/>
</dbReference>
<dbReference type="InterPro" id="IPR027417">
    <property type="entry name" value="P-loop_NTPase"/>
</dbReference>
<dbReference type="PROSITE" id="PS00211">
    <property type="entry name" value="ABC_TRANSPORTER_1"/>
    <property type="match status" value="2"/>
</dbReference>
<keyword evidence="10" id="KW-0067">ATP-binding</keyword>
<evidence type="ECO:0000256" key="11">
    <source>
        <dbReference type="ARBA" id="ARBA00022881"/>
    </source>
</evidence>
<dbReference type="AlphaFoldDB" id="A0AA35RGL2"/>
<evidence type="ECO:0000256" key="13">
    <source>
        <dbReference type="ARBA" id="ARBA00023204"/>
    </source>
</evidence>
<comment type="caution">
    <text evidence="15">The sequence shown here is derived from an EMBL/GenBank/DDBJ whole genome shotgun (WGS) entry which is preliminary data.</text>
</comment>
<keyword evidence="2" id="KW-0963">Cytoplasm</keyword>
<dbReference type="EMBL" id="CASHTH010001080">
    <property type="protein sequence ID" value="CAI8011114.1"/>
    <property type="molecule type" value="Genomic_DNA"/>
</dbReference>
<keyword evidence="4" id="KW-0677">Repeat</keyword>
<dbReference type="Proteomes" id="UP001174909">
    <property type="component" value="Unassembled WGS sequence"/>
</dbReference>
<keyword evidence="12" id="KW-0238">DNA-binding</keyword>
<evidence type="ECO:0000256" key="9">
    <source>
        <dbReference type="ARBA" id="ARBA00022833"/>
    </source>
</evidence>
<dbReference type="GO" id="GO:0009380">
    <property type="term" value="C:excinuclease repair complex"/>
    <property type="evidence" value="ECO:0007669"/>
    <property type="project" value="InterPro"/>
</dbReference>
<keyword evidence="9" id="KW-0862">Zinc</keyword>
<dbReference type="InterPro" id="IPR004602">
    <property type="entry name" value="UvrA"/>
</dbReference>
<dbReference type="NCBIfam" id="TIGR00630">
    <property type="entry name" value="uvra"/>
    <property type="match status" value="1"/>
</dbReference>
<evidence type="ECO:0000256" key="4">
    <source>
        <dbReference type="ARBA" id="ARBA00022737"/>
    </source>
</evidence>